<dbReference type="PANTHER" id="PTHR45679">
    <property type="entry name" value="ER DEGRADATION-ENHANCING ALPHA-MANNOSIDASE-LIKE PROTEIN 2"/>
    <property type="match status" value="1"/>
</dbReference>
<dbReference type="PANTHER" id="PTHR45679:SF2">
    <property type="entry name" value="ER DEGRADATION-ENHANCING ALPHA-MANNOSIDASE-LIKE PROTEIN 3"/>
    <property type="match status" value="1"/>
</dbReference>
<dbReference type="Gene3D" id="3.50.30.30">
    <property type="match status" value="1"/>
</dbReference>
<keyword evidence="6" id="KW-0106">Calcium</keyword>
<evidence type="ECO:0000256" key="2">
    <source>
        <dbReference type="ARBA" id="ARBA00007658"/>
    </source>
</evidence>
<evidence type="ECO:0000256" key="9">
    <source>
        <dbReference type="SAM" id="SignalP"/>
    </source>
</evidence>
<proteinExistence type="inferred from homology"/>
<reference evidence="11 12" key="1">
    <citation type="submission" date="2019-08" db="EMBL/GenBank/DDBJ databases">
        <authorList>
            <person name="Alioto T."/>
            <person name="Alioto T."/>
            <person name="Gomez Garrido J."/>
        </authorList>
    </citation>
    <scope>NUCLEOTIDE SEQUENCE [LARGE SCALE GENOMIC DNA]</scope>
</reference>
<dbReference type="GO" id="GO:0044322">
    <property type="term" value="C:endoplasmic reticulum quality control compartment"/>
    <property type="evidence" value="ECO:0007669"/>
    <property type="project" value="GOC"/>
</dbReference>
<evidence type="ECO:0000313" key="12">
    <source>
        <dbReference type="Proteomes" id="UP000325440"/>
    </source>
</evidence>
<feature type="active site" evidence="5">
    <location>
        <position position="385"/>
    </location>
</feature>
<keyword evidence="3" id="KW-0256">Endoplasmic reticulum</keyword>
<keyword evidence="6" id="KW-0479">Metal-binding</keyword>
<dbReference type="InterPro" id="IPR001382">
    <property type="entry name" value="Glyco_hydro_47"/>
</dbReference>
<feature type="signal peptide" evidence="9">
    <location>
        <begin position="1"/>
        <end position="16"/>
    </location>
</feature>
<dbReference type="InterPro" id="IPR046450">
    <property type="entry name" value="PA_dom_sf"/>
</dbReference>
<evidence type="ECO:0000256" key="4">
    <source>
        <dbReference type="ARBA" id="ARBA00023180"/>
    </source>
</evidence>
<evidence type="ECO:0000256" key="5">
    <source>
        <dbReference type="PIRSR" id="PIRSR601382-1"/>
    </source>
</evidence>
<dbReference type="Pfam" id="PF02225">
    <property type="entry name" value="PA"/>
    <property type="match status" value="1"/>
</dbReference>
<keyword evidence="7 11" id="KW-0378">Hydrolase</keyword>
<protein>
    <recommendedName>
        <fullName evidence="7">alpha-1,2-Mannosidase</fullName>
        <ecNumber evidence="7">3.2.1.-</ecNumber>
    </recommendedName>
</protein>
<keyword evidence="12" id="KW-1185">Reference proteome</keyword>
<feature type="active site" description="Proton donor" evidence="5">
    <location>
        <position position="128"/>
    </location>
</feature>
<dbReference type="GO" id="GO:0005509">
    <property type="term" value="F:calcium ion binding"/>
    <property type="evidence" value="ECO:0007669"/>
    <property type="project" value="InterPro"/>
</dbReference>
<dbReference type="Gene3D" id="1.50.10.10">
    <property type="match status" value="1"/>
</dbReference>
<gene>
    <name evidence="11" type="ORF">CINCED_3A009453</name>
</gene>
<keyword evidence="7" id="KW-0326">Glycosidase</keyword>
<dbReference type="Pfam" id="PF01532">
    <property type="entry name" value="Glyco_hydro_47"/>
    <property type="match status" value="1"/>
</dbReference>
<dbReference type="SUPFAM" id="SSF48225">
    <property type="entry name" value="Seven-hairpin glycosidases"/>
    <property type="match status" value="1"/>
</dbReference>
<dbReference type="AlphaFoldDB" id="A0A5E4NI28"/>
<dbReference type="GO" id="GO:0004571">
    <property type="term" value="F:mannosyl-oligosaccharide 1,2-alpha-mannosidase activity"/>
    <property type="evidence" value="ECO:0007669"/>
    <property type="project" value="InterPro"/>
</dbReference>
<keyword evidence="4" id="KW-0325">Glycoprotein</keyword>
<name>A0A5E4NI28_9HEMI</name>
<dbReference type="GO" id="GO:0016020">
    <property type="term" value="C:membrane"/>
    <property type="evidence" value="ECO:0007669"/>
    <property type="project" value="InterPro"/>
</dbReference>
<feature type="binding site" evidence="6">
    <location>
        <position position="471"/>
    </location>
    <ligand>
        <name>Ca(2+)</name>
        <dbReference type="ChEBI" id="CHEBI:29108"/>
    </ligand>
</feature>
<comment type="cofactor">
    <cofactor evidence="6">
        <name>Ca(2+)</name>
        <dbReference type="ChEBI" id="CHEBI:29108"/>
    </cofactor>
</comment>
<dbReference type="Proteomes" id="UP000325440">
    <property type="component" value="Unassembled WGS sequence"/>
</dbReference>
<dbReference type="PRINTS" id="PR00747">
    <property type="entry name" value="GLYHDRLASE47"/>
</dbReference>
<organism evidence="11 12">
    <name type="scientific">Cinara cedri</name>
    <dbReference type="NCBI Taxonomy" id="506608"/>
    <lineage>
        <taxon>Eukaryota</taxon>
        <taxon>Metazoa</taxon>
        <taxon>Ecdysozoa</taxon>
        <taxon>Arthropoda</taxon>
        <taxon>Hexapoda</taxon>
        <taxon>Insecta</taxon>
        <taxon>Pterygota</taxon>
        <taxon>Neoptera</taxon>
        <taxon>Paraneoptera</taxon>
        <taxon>Hemiptera</taxon>
        <taxon>Sternorrhyncha</taxon>
        <taxon>Aphidomorpha</taxon>
        <taxon>Aphidoidea</taxon>
        <taxon>Aphididae</taxon>
        <taxon>Lachninae</taxon>
        <taxon>Cinara</taxon>
    </lineage>
</organism>
<keyword evidence="9" id="KW-0732">Signal</keyword>
<feature type="active site" description="Proton donor" evidence="5">
    <location>
        <position position="367"/>
    </location>
</feature>
<dbReference type="GO" id="GO:1904380">
    <property type="term" value="P:endoplasmic reticulum mannose trimming"/>
    <property type="evidence" value="ECO:0007669"/>
    <property type="project" value="InterPro"/>
</dbReference>
<dbReference type="InterPro" id="IPR036026">
    <property type="entry name" value="Seven-hairpin_glycosidases"/>
</dbReference>
<dbReference type="GO" id="GO:0005975">
    <property type="term" value="P:carbohydrate metabolic process"/>
    <property type="evidence" value="ECO:0007669"/>
    <property type="project" value="InterPro"/>
</dbReference>
<evidence type="ECO:0000313" key="11">
    <source>
        <dbReference type="EMBL" id="VVC41996.1"/>
    </source>
</evidence>
<dbReference type="InterPro" id="IPR003137">
    <property type="entry name" value="PA_domain"/>
</dbReference>
<comment type="similarity">
    <text evidence="2 7">Belongs to the glycosyl hydrolase 47 family.</text>
</comment>
<sequence length="856" mass="96334">MIKTLGLLSLVAFATAGDQPFSGPFMSKEEKQGLMEKAKEMFYHAYNSYMDNAYPADELMPLSCKGRWRTKENNRGDMDDVLGNYSLTLIDSMDTLVVLGDLPEFDKAASRVVNNVSFDRDVVVSVFEINIRVLGGLLSGHIFANHFKENSNHLQWYNGELLAMAKDLGYRLMPAFNTTTGIPYSRVNLKYGIKKDQLHYFQETCTACAGSMILELAALSRLSGIPIFEEKAHRSMDSLWSLRHRSSNLMGTVLNVDSGDWIRRDSGVGAGIDSYYEYCLKAYVLLGESRYLSRFNKHYAAIMKYISQGPMLLDVHMHRPQINSKNFMDALLAFWPGLQVLSGDLKPAIETHEMLYQVVQKHNFIPEAFTTDFQVHWEQHPLRPEFLESTYFLYKATGDPHYLNVGREVLNSLQKYARVDCGFAAVKDVRTTANEDMMDSFVLAETFKYLYLLFAESDDLIINIDEYLFTTEGHLLPLYLSVQPQNYTDAEKILNEETDLPKRSCPSFDNLLTESIRKPLKNMVDGLCPNRKSRVEAREFAKVFQFGNENHMQRIKAMGILVTKLPNGLPLLFMNSSHGSGPDDQIDGNQFLTELNIIMKDVTQKEKINSAKSVSFENQDGQTISLYAGAANFGLPLNLGLKVMTRIVFANPVKGCETLSNPSVVKGKIVLVERGDCMFIEKARKLQEAGAVGGIVIDNATDSSVITSRAFSMSDDGVDDVNIPLVFLFASEARPLLDMLTINPDLLVTISELPKETETEIESVEDAGNMINNSIDKLKKIIGDIMMSGDPTQDRMSDLLKWRGYNSIDKQTFLKLLMEAKEGIKSDDIIKVDELPPSKQTISENDTLRKVDPDEN</sequence>
<accession>A0A5E4NI28</accession>
<dbReference type="InterPro" id="IPR044674">
    <property type="entry name" value="EDEM1/2/3"/>
</dbReference>
<evidence type="ECO:0000256" key="7">
    <source>
        <dbReference type="RuleBase" id="RU361193"/>
    </source>
</evidence>
<feature type="chain" id="PRO_5022896884" description="alpha-1,2-Mannosidase" evidence="9">
    <location>
        <begin position="17"/>
        <end position="856"/>
    </location>
</feature>
<feature type="active site" evidence="5">
    <location>
        <position position="273"/>
    </location>
</feature>
<feature type="compositionally biased region" description="Basic and acidic residues" evidence="8">
    <location>
        <begin position="846"/>
        <end position="856"/>
    </location>
</feature>
<dbReference type="EC" id="3.2.1.-" evidence="7"/>
<evidence type="ECO:0000256" key="1">
    <source>
        <dbReference type="ARBA" id="ARBA00004240"/>
    </source>
</evidence>
<evidence type="ECO:0000256" key="3">
    <source>
        <dbReference type="ARBA" id="ARBA00022824"/>
    </source>
</evidence>
<evidence type="ECO:0000259" key="10">
    <source>
        <dbReference type="Pfam" id="PF02225"/>
    </source>
</evidence>
<evidence type="ECO:0000256" key="6">
    <source>
        <dbReference type="PIRSR" id="PIRSR601382-2"/>
    </source>
</evidence>
<dbReference type="EMBL" id="CABPRJ010001933">
    <property type="protein sequence ID" value="VVC41996.1"/>
    <property type="molecule type" value="Genomic_DNA"/>
</dbReference>
<dbReference type="SUPFAM" id="SSF52025">
    <property type="entry name" value="PA domain"/>
    <property type="match status" value="1"/>
</dbReference>
<evidence type="ECO:0000256" key="8">
    <source>
        <dbReference type="SAM" id="MobiDB-lite"/>
    </source>
</evidence>
<feature type="domain" description="PA" evidence="10">
    <location>
        <begin position="648"/>
        <end position="733"/>
    </location>
</feature>
<dbReference type="OrthoDB" id="8118055at2759"/>
<comment type="subcellular location">
    <subcellularLocation>
        <location evidence="1">Endoplasmic reticulum</location>
    </subcellularLocation>
</comment>
<dbReference type="InterPro" id="IPR012341">
    <property type="entry name" value="6hp_glycosidase-like_sf"/>
</dbReference>
<feature type="region of interest" description="Disordered" evidence="8">
    <location>
        <begin position="835"/>
        <end position="856"/>
    </location>
</feature>